<dbReference type="PROSITE" id="PS51819">
    <property type="entry name" value="VOC"/>
    <property type="match status" value="1"/>
</dbReference>
<sequence length="128" mass="14443">MKIEHLAFNVAEPVAMASWYQHHFGLRIVRHLPEPNQTHFLADDAGTVLEIYCNPPDQVPDYAAMDPLQFHLAFTSEAPEEDAARLVAAGAQRVSEVRPDLGSLILMLRDPWGVPFQLCRRSRPLQQS</sequence>
<keyword evidence="2" id="KW-0560">Oxidoreductase</keyword>
<keyword evidence="2" id="KW-0456">Lyase</keyword>
<evidence type="ECO:0000313" key="3">
    <source>
        <dbReference type="Proteomes" id="UP000557717"/>
    </source>
</evidence>
<keyword evidence="3" id="KW-1185">Reference proteome</keyword>
<comment type="caution">
    <text evidence="2">The sequence shown here is derived from an EMBL/GenBank/DDBJ whole genome shotgun (WGS) entry which is preliminary data.</text>
</comment>
<gene>
    <name evidence="2" type="ORF">HNR46_000658</name>
</gene>
<dbReference type="InterPro" id="IPR041581">
    <property type="entry name" value="Glyoxalase_6"/>
</dbReference>
<feature type="domain" description="VOC" evidence="1">
    <location>
        <begin position="2"/>
        <end position="121"/>
    </location>
</feature>
<accession>A0A840V458</accession>
<evidence type="ECO:0000259" key="1">
    <source>
        <dbReference type="PROSITE" id="PS51819"/>
    </source>
</evidence>
<dbReference type="AlphaFoldDB" id="A0A840V458"/>
<reference evidence="2 3" key="1">
    <citation type="submission" date="2020-08" db="EMBL/GenBank/DDBJ databases">
        <title>Genomic Encyclopedia of Type Strains, Phase IV (KMG-IV): sequencing the most valuable type-strain genomes for metagenomic binning, comparative biology and taxonomic classification.</title>
        <authorList>
            <person name="Goeker M."/>
        </authorList>
    </citation>
    <scope>NUCLEOTIDE SEQUENCE [LARGE SCALE GENOMIC DNA]</scope>
    <source>
        <strain evidence="2 3">YC6886</strain>
    </source>
</reference>
<dbReference type="SUPFAM" id="SSF54593">
    <property type="entry name" value="Glyoxalase/Bleomycin resistance protein/Dihydroxybiphenyl dioxygenase"/>
    <property type="match status" value="1"/>
</dbReference>
<keyword evidence="2" id="KW-0223">Dioxygenase</keyword>
<dbReference type="GO" id="GO:0016829">
    <property type="term" value="F:lyase activity"/>
    <property type="evidence" value="ECO:0007669"/>
    <property type="project" value="UniProtKB-KW"/>
</dbReference>
<dbReference type="RefSeq" id="WP_184015721.1">
    <property type="nucleotide sequence ID" value="NZ_JACHFD010000002.1"/>
</dbReference>
<proteinExistence type="predicted"/>
<dbReference type="Pfam" id="PF18029">
    <property type="entry name" value="Glyoxalase_6"/>
    <property type="match status" value="1"/>
</dbReference>
<dbReference type="InterPro" id="IPR029068">
    <property type="entry name" value="Glyas_Bleomycin-R_OHBP_Dase"/>
</dbReference>
<organism evidence="2 3">
    <name type="scientific">Haloferula luteola</name>
    <dbReference type="NCBI Taxonomy" id="595692"/>
    <lineage>
        <taxon>Bacteria</taxon>
        <taxon>Pseudomonadati</taxon>
        <taxon>Verrucomicrobiota</taxon>
        <taxon>Verrucomicrobiia</taxon>
        <taxon>Verrucomicrobiales</taxon>
        <taxon>Verrucomicrobiaceae</taxon>
        <taxon>Haloferula</taxon>
    </lineage>
</organism>
<dbReference type="GO" id="GO:0051213">
    <property type="term" value="F:dioxygenase activity"/>
    <property type="evidence" value="ECO:0007669"/>
    <property type="project" value="UniProtKB-KW"/>
</dbReference>
<dbReference type="EMBL" id="JACHFD010000002">
    <property type="protein sequence ID" value="MBB5350434.1"/>
    <property type="molecule type" value="Genomic_DNA"/>
</dbReference>
<dbReference type="Gene3D" id="3.10.180.10">
    <property type="entry name" value="2,3-Dihydroxybiphenyl 1,2-Dioxygenase, domain 1"/>
    <property type="match status" value="1"/>
</dbReference>
<dbReference type="InterPro" id="IPR037523">
    <property type="entry name" value="VOC_core"/>
</dbReference>
<evidence type="ECO:0000313" key="2">
    <source>
        <dbReference type="EMBL" id="MBB5350434.1"/>
    </source>
</evidence>
<dbReference type="Proteomes" id="UP000557717">
    <property type="component" value="Unassembled WGS sequence"/>
</dbReference>
<name>A0A840V458_9BACT</name>
<dbReference type="CDD" id="cd06587">
    <property type="entry name" value="VOC"/>
    <property type="match status" value="1"/>
</dbReference>
<protein>
    <submittedName>
        <fullName evidence="2">Catechol 2,3-dioxygenase-like lactoylglutathione lyase family enzyme</fullName>
    </submittedName>
</protein>